<feature type="signal peptide" evidence="3">
    <location>
        <begin position="1"/>
        <end position="21"/>
    </location>
</feature>
<proteinExistence type="inferred from homology"/>
<dbReference type="InterPro" id="IPR004911">
    <property type="entry name" value="Interferon-induced_GILT"/>
</dbReference>
<protein>
    <recommendedName>
        <fullName evidence="6">Gamma-interferon-inducible lysosomal thiol reductase</fullName>
    </recommendedName>
</protein>
<comment type="similarity">
    <text evidence="1">Belongs to the GILT family.</text>
</comment>
<keyword evidence="3" id="KW-0732">Signal</keyword>
<dbReference type="EMBL" id="FZQP02005911">
    <property type="protein sequence ID" value="VVD02255.1"/>
    <property type="molecule type" value="Genomic_DNA"/>
</dbReference>
<keyword evidence="2" id="KW-0325">Glycoprotein</keyword>
<sequence>MTVSTFIYFAILFVATEYSNASIHSLGHKFQQADPAENEVTDTSEKVKFKTNDKVSLKVYYECLCPDCRQFDTTQFIRTVLKLGEYLDVKTYPYGNAKTTERDGKTEFQCQHGPEECYGNKLHACTLDIIKNQTTALVFNACMMDHSQTGSGSDDKAADRCGLVLSIDSRPIKKCANSDRGTELLKMYGVESKKANFNYVPYVLVNGVEKNGDNLMKEICEAFANPPPPCTVSKKQ</sequence>
<reference evidence="4 5" key="1">
    <citation type="submission" date="2017-07" db="EMBL/GenBank/DDBJ databases">
        <authorList>
            <person name="Talla V."/>
            <person name="Backstrom N."/>
        </authorList>
    </citation>
    <scope>NUCLEOTIDE SEQUENCE [LARGE SCALE GENOMIC DNA]</scope>
</reference>
<evidence type="ECO:0000256" key="3">
    <source>
        <dbReference type="SAM" id="SignalP"/>
    </source>
</evidence>
<dbReference type="PANTHER" id="PTHR13234:SF71">
    <property type="entry name" value="GAMMA-INTERFERON-INDUCIBLE LYSOSOMAL THIOL REDUCTASE-LIKE PROTEIN"/>
    <property type="match status" value="1"/>
</dbReference>
<evidence type="ECO:0000256" key="1">
    <source>
        <dbReference type="ARBA" id="ARBA00005679"/>
    </source>
</evidence>
<evidence type="ECO:0000256" key="2">
    <source>
        <dbReference type="ARBA" id="ARBA00023180"/>
    </source>
</evidence>
<evidence type="ECO:0008006" key="6">
    <source>
        <dbReference type="Google" id="ProtNLM"/>
    </source>
</evidence>
<dbReference type="InterPro" id="IPR036249">
    <property type="entry name" value="Thioredoxin-like_sf"/>
</dbReference>
<dbReference type="Gene3D" id="3.40.30.10">
    <property type="entry name" value="Glutaredoxin"/>
    <property type="match status" value="1"/>
</dbReference>
<evidence type="ECO:0000313" key="5">
    <source>
        <dbReference type="Proteomes" id="UP000324832"/>
    </source>
</evidence>
<dbReference type="Proteomes" id="UP000324832">
    <property type="component" value="Unassembled WGS sequence"/>
</dbReference>
<gene>
    <name evidence="4" type="ORF">LSINAPIS_LOCUS12513</name>
</gene>
<organism evidence="4 5">
    <name type="scientific">Leptidea sinapis</name>
    <dbReference type="NCBI Taxonomy" id="189913"/>
    <lineage>
        <taxon>Eukaryota</taxon>
        <taxon>Metazoa</taxon>
        <taxon>Ecdysozoa</taxon>
        <taxon>Arthropoda</taxon>
        <taxon>Hexapoda</taxon>
        <taxon>Insecta</taxon>
        <taxon>Pterygota</taxon>
        <taxon>Neoptera</taxon>
        <taxon>Endopterygota</taxon>
        <taxon>Lepidoptera</taxon>
        <taxon>Glossata</taxon>
        <taxon>Ditrysia</taxon>
        <taxon>Papilionoidea</taxon>
        <taxon>Pieridae</taxon>
        <taxon>Dismorphiinae</taxon>
        <taxon>Leptidea</taxon>
    </lineage>
</organism>
<dbReference type="SUPFAM" id="SSF52833">
    <property type="entry name" value="Thioredoxin-like"/>
    <property type="match status" value="1"/>
</dbReference>
<dbReference type="PANTHER" id="PTHR13234">
    <property type="entry name" value="GAMMA-INTERFERON INDUCIBLE LYSOSOMAL THIOL REDUCTASE GILT"/>
    <property type="match status" value="1"/>
</dbReference>
<evidence type="ECO:0000313" key="4">
    <source>
        <dbReference type="EMBL" id="VVD02255.1"/>
    </source>
</evidence>
<keyword evidence="5" id="KW-1185">Reference proteome</keyword>
<feature type="chain" id="PRO_5022978975" description="Gamma-interferon-inducible lysosomal thiol reductase" evidence="3">
    <location>
        <begin position="22"/>
        <end position="236"/>
    </location>
</feature>
<dbReference type="GO" id="GO:0016671">
    <property type="term" value="F:oxidoreductase activity, acting on a sulfur group of donors, disulfide as acceptor"/>
    <property type="evidence" value="ECO:0007669"/>
    <property type="project" value="InterPro"/>
</dbReference>
<accession>A0A5E4QX55</accession>
<dbReference type="Pfam" id="PF03227">
    <property type="entry name" value="GILT"/>
    <property type="match status" value="1"/>
</dbReference>
<dbReference type="AlphaFoldDB" id="A0A5E4QX55"/>
<name>A0A5E4QX55_9NEOP</name>